<dbReference type="RefSeq" id="WP_076766841.1">
    <property type="nucleotide sequence ID" value="NZ_MSFI01000021.1"/>
</dbReference>
<dbReference type="OrthoDB" id="71172at2"/>
<reference evidence="2 3" key="1">
    <citation type="submission" date="2016-12" db="EMBL/GenBank/DDBJ databases">
        <title>Domibacillus sp. SAB 38T whole genome sequencing.</title>
        <authorList>
            <person name="Verma A."/>
            <person name="Ojha A.K."/>
            <person name="Krishnamurthi S."/>
        </authorList>
    </citation>
    <scope>NUCLEOTIDE SEQUENCE [LARGE SCALE GENOMIC DNA]</scope>
    <source>
        <strain evidence="2 3">SAB 38</strain>
    </source>
</reference>
<keyword evidence="1" id="KW-0472">Membrane</keyword>
<keyword evidence="3" id="KW-1185">Reference proteome</keyword>
<keyword evidence="1" id="KW-0812">Transmembrane</keyword>
<gene>
    <name evidence="2" type="ORF">BTO28_12720</name>
</gene>
<evidence type="ECO:0000313" key="2">
    <source>
        <dbReference type="EMBL" id="OMP66322.1"/>
    </source>
</evidence>
<dbReference type="EMBL" id="MSFI01000021">
    <property type="protein sequence ID" value="OMP66322.1"/>
    <property type="molecule type" value="Genomic_DNA"/>
</dbReference>
<feature type="transmembrane region" description="Helical" evidence="1">
    <location>
        <begin position="6"/>
        <end position="24"/>
    </location>
</feature>
<accession>A0A1V2A635</accession>
<dbReference type="AlphaFoldDB" id="A0A1V2A635"/>
<keyword evidence="1" id="KW-1133">Transmembrane helix</keyword>
<proteinExistence type="predicted"/>
<dbReference type="Proteomes" id="UP000188613">
    <property type="component" value="Unassembled WGS sequence"/>
</dbReference>
<organism evidence="2 3">
    <name type="scientific">Domibacillus epiphyticus</name>
    <dbReference type="NCBI Taxonomy" id="1714355"/>
    <lineage>
        <taxon>Bacteria</taxon>
        <taxon>Bacillati</taxon>
        <taxon>Bacillota</taxon>
        <taxon>Bacilli</taxon>
        <taxon>Bacillales</taxon>
        <taxon>Bacillaceae</taxon>
        <taxon>Domibacillus</taxon>
    </lineage>
</organism>
<comment type="caution">
    <text evidence="2">The sequence shown here is derived from an EMBL/GenBank/DDBJ whole genome shotgun (WGS) entry which is preliminary data.</text>
</comment>
<sequence length="271" mass="31441">MDLVLVLIIAIVIVFIAMNIFRSVENNKMAKQKNFGQIAGEREVLKSSPSQELLTTLGLVNNQAAPLRDKLNAAWDEQYAAGVKKRLIEKNIISEDDYKWYELELKRFFLLSAVMKNVPMYNSKVDAIWHDMILFTKEYSVFCDVFNRGFIHHMPSVDREKTEEKASHERAVFELFYTAIFSIHERTDSIHGGFFQNRLDKSFLTKLNELTGDKLNDWLDDELFKFHHPDSLQLIQDIRETLKKQAKKAALSFKKYSAANNKNTLTIPRSS</sequence>
<protein>
    <submittedName>
        <fullName evidence="2">Uncharacterized protein</fullName>
    </submittedName>
</protein>
<evidence type="ECO:0000313" key="3">
    <source>
        <dbReference type="Proteomes" id="UP000188613"/>
    </source>
</evidence>
<evidence type="ECO:0000256" key="1">
    <source>
        <dbReference type="SAM" id="Phobius"/>
    </source>
</evidence>
<name>A0A1V2A635_9BACI</name>